<name>A0A317DBN5_9ACTN</name>
<evidence type="ECO:0000313" key="1">
    <source>
        <dbReference type="EMBL" id="PWR11712.1"/>
    </source>
</evidence>
<comment type="caution">
    <text evidence="1">The sequence shown here is derived from an EMBL/GenBank/DDBJ whole genome shotgun (WGS) entry which is preliminary data.</text>
</comment>
<dbReference type="AlphaFoldDB" id="A0A317DBN5"/>
<sequence>MGRPSELIVPASTMAAVLLFVAPSGTPAIGRAGRPGRALPQPVQAQYVRFWTDTALGETKTGVQAAELQVFSKTATGVEPLPPSPPDAPVTETGVIAAGNPSTGTADDATAFKTACAVPATPAQGADGWVTKLPDSFGDGAHEVRVHSDTVTPYDFDLYFYDESCTLLGSAASSAADESGTIPSGARYVLTQLWLGAAVPGTPTVTDTR</sequence>
<proteinExistence type="predicted"/>
<dbReference type="EMBL" id="QGKS01000311">
    <property type="protein sequence ID" value="PWR11712.1"/>
    <property type="molecule type" value="Genomic_DNA"/>
</dbReference>
<protein>
    <submittedName>
        <fullName evidence="1">Uncharacterized protein</fullName>
    </submittedName>
</protein>
<gene>
    <name evidence="1" type="ORF">DKT69_25980</name>
</gene>
<dbReference type="Proteomes" id="UP000246050">
    <property type="component" value="Unassembled WGS sequence"/>
</dbReference>
<evidence type="ECO:0000313" key="2">
    <source>
        <dbReference type="Proteomes" id="UP000246050"/>
    </source>
</evidence>
<accession>A0A317DBN5</accession>
<organism evidence="1 2">
    <name type="scientific">Micromonospora sicca</name>
    <dbReference type="NCBI Taxonomy" id="2202420"/>
    <lineage>
        <taxon>Bacteria</taxon>
        <taxon>Bacillati</taxon>
        <taxon>Actinomycetota</taxon>
        <taxon>Actinomycetes</taxon>
        <taxon>Micromonosporales</taxon>
        <taxon>Micromonosporaceae</taxon>
        <taxon>Micromonospora</taxon>
    </lineage>
</organism>
<reference evidence="1 2" key="1">
    <citation type="submission" date="2018-05" db="EMBL/GenBank/DDBJ databases">
        <title>Micromonosporas from Atacama Desert.</title>
        <authorList>
            <person name="Carro L."/>
            <person name="Golinska P."/>
            <person name="Klenk H.-P."/>
            <person name="Goodfellow M."/>
        </authorList>
    </citation>
    <scope>NUCLEOTIDE SEQUENCE [LARGE SCALE GENOMIC DNA]</scope>
    <source>
        <strain evidence="1 2">4G51</strain>
    </source>
</reference>